<organism evidence="7 8">
    <name type="scientific">Gorilla gorilla gorilla</name>
    <name type="common">Western lowland gorilla</name>
    <dbReference type="NCBI Taxonomy" id="9595"/>
    <lineage>
        <taxon>Eukaryota</taxon>
        <taxon>Metazoa</taxon>
        <taxon>Chordata</taxon>
        <taxon>Craniata</taxon>
        <taxon>Vertebrata</taxon>
        <taxon>Euteleostomi</taxon>
        <taxon>Mammalia</taxon>
        <taxon>Eutheria</taxon>
        <taxon>Euarchontoglires</taxon>
        <taxon>Primates</taxon>
        <taxon>Haplorrhini</taxon>
        <taxon>Catarrhini</taxon>
        <taxon>Hominidae</taxon>
        <taxon>Gorilla</taxon>
    </lineage>
</organism>
<dbReference type="PROSITE" id="PS50157">
    <property type="entry name" value="ZINC_FINGER_C2H2_2"/>
    <property type="match status" value="1"/>
</dbReference>
<dbReference type="InParanoid" id="A0A2I2YFC8"/>
<protein>
    <recommendedName>
        <fullName evidence="6">C2H2-type domain-containing protein</fullName>
    </recommendedName>
</protein>
<dbReference type="Ensembl" id="ENSGGOT00000029848.2">
    <property type="protein sequence ID" value="ENSGGOP00000033592.1"/>
    <property type="gene ID" value="ENSGGOG00000027054.2"/>
</dbReference>
<keyword evidence="4" id="KW-0862">Zinc</keyword>
<dbReference type="AlphaFoldDB" id="A0A2I2YFC8"/>
<dbReference type="InterPro" id="IPR036236">
    <property type="entry name" value="Znf_C2H2_sf"/>
</dbReference>
<dbReference type="Gene3D" id="3.30.160.60">
    <property type="entry name" value="Classic Zinc Finger"/>
    <property type="match status" value="2"/>
</dbReference>
<dbReference type="GO" id="GO:0008270">
    <property type="term" value="F:zinc ion binding"/>
    <property type="evidence" value="ECO:0007669"/>
    <property type="project" value="UniProtKB-KW"/>
</dbReference>
<dbReference type="InterPro" id="IPR013087">
    <property type="entry name" value="Znf_C2H2_type"/>
</dbReference>
<dbReference type="PANTHER" id="PTHR12138">
    <property type="entry name" value="PRIMATE-EXPANDED PROTEIN FAMILY"/>
    <property type="match status" value="1"/>
</dbReference>
<evidence type="ECO:0000256" key="2">
    <source>
        <dbReference type="ARBA" id="ARBA00022737"/>
    </source>
</evidence>
<dbReference type="PRINTS" id="PR02045">
    <property type="entry name" value="F138DOMAIN"/>
</dbReference>
<keyword evidence="8" id="KW-1185">Reference proteome</keyword>
<accession>A0A2I2YFC8</accession>
<reference evidence="7" key="4">
    <citation type="submission" date="2025-09" db="UniProtKB">
        <authorList>
            <consortium name="Ensembl"/>
        </authorList>
    </citation>
    <scope>IDENTIFICATION</scope>
</reference>
<dbReference type="FunFam" id="3.30.160.60:FF:000052">
    <property type="entry name" value="zinc finger protein 546 isoform X1"/>
    <property type="match status" value="1"/>
</dbReference>
<evidence type="ECO:0000256" key="5">
    <source>
        <dbReference type="PROSITE-ProRule" id="PRU00042"/>
    </source>
</evidence>
<proteinExistence type="predicted"/>
<evidence type="ECO:0000259" key="6">
    <source>
        <dbReference type="PROSITE" id="PS50157"/>
    </source>
</evidence>
<keyword evidence="1" id="KW-0479">Metal-binding</keyword>
<dbReference type="SUPFAM" id="SSF57667">
    <property type="entry name" value="beta-beta-alpha zinc fingers"/>
    <property type="match status" value="1"/>
</dbReference>
<dbReference type="Proteomes" id="UP000001519">
    <property type="component" value="Chromosome 19"/>
</dbReference>
<sequence>MKNVAKTVTISHILPHIKIIHTEEKPDKCEECNKVFNWSSTHTKYKRIHTEDKFYKYEECDKSFKNISTLITHKIIYVVEKFYKCEECGKCNGTISAHCNLRLLGSSDSLASTSQAAGITGACHHAQLIFVFLVETGFHHFDQAGFEVLTSSDPPALASQSAPKCWDYKHEPLRPVECGKVFNKLSNHTGEELYKPKRHDSALENTLNFSKHKINHSVKKP</sequence>
<evidence type="ECO:0000256" key="3">
    <source>
        <dbReference type="ARBA" id="ARBA00022771"/>
    </source>
</evidence>
<dbReference type="GeneTree" id="ENSGT01150000286943"/>
<feature type="domain" description="C2H2-type" evidence="6">
    <location>
        <begin position="27"/>
        <end position="54"/>
    </location>
</feature>
<keyword evidence="2" id="KW-0677">Repeat</keyword>
<name>A0A2I2YFC8_GORGO</name>
<evidence type="ECO:0000313" key="8">
    <source>
        <dbReference type="Proteomes" id="UP000001519"/>
    </source>
</evidence>
<dbReference type="PANTHER" id="PTHR12138:SF152">
    <property type="entry name" value="C2H2-TYPE DOMAIN-CONTAINING PROTEIN"/>
    <property type="match status" value="1"/>
</dbReference>
<evidence type="ECO:0000256" key="4">
    <source>
        <dbReference type="ARBA" id="ARBA00022833"/>
    </source>
</evidence>
<reference evidence="8" key="1">
    <citation type="submission" date="2011-05" db="EMBL/GenBank/DDBJ databases">
        <title>Insights into the evolution of the great apes provided by the gorilla genome.</title>
        <authorList>
            <person name="Scally A."/>
        </authorList>
    </citation>
    <scope>NUCLEOTIDE SEQUENCE [LARGE SCALE GENOMIC DNA]</scope>
</reference>
<evidence type="ECO:0000256" key="1">
    <source>
        <dbReference type="ARBA" id="ARBA00022723"/>
    </source>
</evidence>
<keyword evidence="3 5" id="KW-0863">Zinc-finger</keyword>
<dbReference type="EMBL" id="CABD030112716">
    <property type="status" value="NOT_ANNOTATED_CDS"/>
    <property type="molecule type" value="Genomic_DNA"/>
</dbReference>
<reference evidence="7" key="3">
    <citation type="submission" date="2025-08" db="UniProtKB">
        <authorList>
            <consortium name="Ensembl"/>
        </authorList>
    </citation>
    <scope>IDENTIFICATION</scope>
</reference>
<reference evidence="7 8" key="2">
    <citation type="journal article" date="2012" name="Nature">
        <title>Insights into hominid evolution from the gorilla genome sequence.</title>
        <authorList>
            <person name="Scally A."/>
            <person name="Dutheil J.Y."/>
            <person name="Hillier L.W."/>
            <person name="Jordan G.E."/>
            <person name="Goodhead I."/>
            <person name="Herrero J."/>
            <person name="Hobolth A."/>
            <person name="Lappalainen T."/>
            <person name="Mailund T."/>
            <person name="Marques-Bonet T."/>
            <person name="McCarthy S."/>
            <person name="Montgomery S.H."/>
            <person name="Schwalie P.C."/>
            <person name="Tang Y.A."/>
            <person name="Ward M.C."/>
            <person name="Xue Y."/>
            <person name="Yngvadottir B."/>
            <person name="Alkan C."/>
            <person name="Andersen L.N."/>
            <person name="Ayub Q."/>
            <person name="Ball E.V."/>
            <person name="Beal K."/>
            <person name="Bradley B.J."/>
            <person name="Chen Y."/>
            <person name="Clee C.M."/>
            <person name="Fitzgerald S."/>
            <person name="Graves T.A."/>
            <person name="Gu Y."/>
            <person name="Heath P."/>
            <person name="Heger A."/>
            <person name="Karakoc E."/>
            <person name="Kolb-Kokocinski A."/>
            <person name="Laird G.K."/>
            <person name="Lunter G."/>
            <person name="Meader S."/>
            <person name="Mort M."/>
            <person name="Mullikin J.C."/>
            <person name="Munch K."/>
            <person name="O'Connor T.D."/>
            <person name="Phillips A.D."/>
            <person name="Prado-Martinez J."/>
            <person name="Rogers A.S."/>
            <person name="Sajjadian S."/>
            <person name="Schmidt D."/>
            <person name="Shaw K."/>
            <person name="Simpson J.T."/>
            <person name="Stenson P.D."/>
            <person name="Turner D.J."/>
            <person name="Vigilant L."/>
            <person name="Vilella A.J."/>
            <person name="Whitener W."/>
            <person name="Zhu B."/>
            <person name="Cooper D.N."/>
            <person name="de Jong P."/>
            <person name="Dermitzakis E.T."/>
            <person name="Eichler E.E."/>
            <person name="Flicek P."/>
            <person name="Goldman N."/>
            <person name="Mundy N.I."/>
            <person name="Ning Z."/>
            <person name="Odom D.T."/>
            <person name="Ponting C.P."/>
            <person name="Quail M.A."/>
            <person name="Ryder O.A."/>
            <person name="Searle S.M."/>
            <person name="Warren W.C."/>
            <person name="Wilson R.K."/>
            <person name="Schierup M.H."/>
            <person name="Rogers J."/>
            <person name="Tyler-Smith C."/>
            <person name="Durbin R."/>
        </authorList>
    </citation>
    <scope>NUCLEOTIDE SEQUENCE [LARGE SCALE GENOMIC DNA]</scope>
</reference>
<evidence type="ECO:0000313" key="7">
    <source>
        <dbReference type="Ensembl" id="ENSGGOP00000033592.1"/>
    </source>
</evidence>